<name>A0A316FUX2_9ACTN</name>
<evidence type="ECO:0000313" key="2">
    <source>
        <dbReference type="Proteomes" id="UP000245697"/>
    </source>
</evidence>
<dbReference type="EMBL" id="QGGR01000001">
    <property type="protein sequence ID" value="PWK52102.1"/>
    <property type="molecule type" value="Genomic_DNA"/>
</dbReference>
<organism evidence="1 2">
    <name type="scientific">Actinoplanes xinjiangensis</name>
    <dbReference type="NCBI Taxonomy" id="512350"/>
    <lineage>
        <taxon>Bacteria</taxon>
        <taxon>Bacillati</taxon>
        <taxon>Actinomycetota</taxon>
        <taxon>Actinomycetes</taxon>
        <taxon>Micromonosporales</taxon>
        <taxon>Micromonosporaceae</taxon>
        <taxon>Actinoplanes</taxon>
    </lineage>
</organism>
<accession>A0A316FUX2</accession>
<gene>
    <name evidence="1" type="ORF">BC793_101111</name>
</gene>
<dbReference type="AlphaFoldDB" id="A0A316FUX2"/>
<dbReference type="Proteomes" id="UP000245697">
    <property type="component" value="Unassembled WGS sequence"/>
</dbReference>
<comment type="caution">
    <text evidence="1">The sequence shown here is derived from an EMBL/GenBank/DDBJ whole genome shotgun (WGS) entry which is preliminary data.</text>
</comment>
<evidence type="ECO:0000313" key="1">
    <source>
        <dbReference type="EMBL" id="PWK52102.1"/>
    </source>
</evidence>
<sequence length="191" mass="21119">MLGVNGDNERIWLALPEDSRALVDDLICRRHTVRAAKLVREAAASTRQVSINEALDVVEGRRYGLSVRGLVDPLPPPVTLSQLVERARAITDPVVAIEALWDGDTQRWGVLLLAIVRCPSRQHPIFDQYELMFADGRDAPTDSVEGIRTPQAAEAVNKGSALARELGVPFSFLDPNASLLEDLRWWDSRSA</sequence>
<keyword evidence="2" id="KW-1185">Reference proteome</keyword>
<proteinExistence type="predicted"/>
<dbReference type="RefSeq" id="WP_146246145.1">
    <property type="nucleotide sequence ID" value="NZ_BONA01000021.1"/>
</dbReference>
<reference evidence="1 2" key="1">
    <citation type="submission" date="2018-05" db="EMBL/GenBank/DDBJ databases">
        <title>Genomic Encyclopedia of Archaeal and Bacterial Type Strains, Phase II (KMG-II): from individual species to whole genera.</title>
        <authorList>
            <person name="Goeker M."/>
        </authorList>
    </citation>
    <scope>NUCLEOTIDE SEQUENCE [LARGE SCALE GENOMIC DNA]</scope>
    <source>
        <strain evidence="1 2">DSM 45184</strain>
    </source>
</reference>
<protein>
    <submittedName>
        <fullName evidence="1">Uncharacterized protein</fullName>
    </submittedName>
</protein>